<sequence>MGRPSIWPPHPRPRTPRRADPADSAVDERAADTATAGPHTPPSEQPPRTADSSSDNQAAEIAQLRRALQTHPAIDIARGILMASFQLTSQQSWQVLVAASQHSNIKLHLIADALLQAIDGQALPEPLAGHLARAGGTGTTGTRHPRHSRNQRTQAPLKYSPRGVRRWPGRAGLGVEVGRRLSDRACVAYASGSSSDHSTLKCPAGHLLRSVFGLRQLSEG</sequence>
<evidence type="ECO:0000313" key="3">
    <source>
        <dbReference type="EMBL" id="MFC4612031.1"/>
    </source>
</evidence>
<feature type="domain" description="ANTAR" evidence="2">
    <location>
        <begin position="54"/>
        <end position="115"/>
    </location>
</feature>
<reference evidence="4" key="1">
    <citation type="journal article" date="2019" name="Int. J. Syst. Evol. Microbiol.">
        <title>The Global Catalogue of Microorganisms (GCM) 10K type strain sequencing project: providing services to taxonomists for standard genome sequencing and annotation.</title>
        <authorList>
            <consortium name="The Broad Institute Genomics Platform"/>
            <consortium name="The Broad Institute Genome Sequencing Center for Infectious Disease"/>
            <person name="Wu L."/>
            <person name="Ma J."/>
        </authorList>
    </citation>
    <scope>NUCLEOTIDE SEQUENCE [LARGE SCALE GENOMIC DNA]</scope>
    <source>
        <strain evidence="4">CGMCC 4.7139</strain>
    </source>
</reference>
<proteinExistence type="predicted"/>
<feature type="compositionally biased region" description="Pro residues" evidence="1">
    <location>
        <begin position="1"/>
        <end position="10"/>
    </location>
</feature>
<dbReference type="InterPro" id="IPR005561">
    <property type="entry name" value="ANTAR"/>
</dbReference>
<dbReference type="RefSeq" id="WP_381201771.1">
    <property type="nucleotide sequence ID" value="NZ_JBHSFE010000029.1"/>
</dbReference>
<evidence type="ECO:0000259" key="2">
    <source>
        <dbReference type="PROSITE" id="PS50921"/>
    </source>
</evidence>
<evidence type="ECO:0000313" key="4">
    <source>
        <dbReference type="Proteomes" id="UP001595993"/>
    </source>
</evidence>
<keyword evidence="4" id="KW-1185">Reference proteome</keyword>
<feature type="region of interest" description="Disordered" evidence="1">
    <location>
        <begin position="129"/>
        <end position="154"/>
    </location>
</feature>
<name>A0ABV9GGA3_9ACTN</name>
<protein>
    <submittedName>
        <fullName evidence="3">ANTAR domain-containing protein</fullName>
    </submittedName>
</protein>
<dbReference type="SMART" id="SM01012">
    <property type="entry name" value="ANTAR"/>
    <property type="match status" value="1"/>
</dbReference>
<dbReference type="Proteomes" id="UP001595993">
    <property type="component" value="Unassembled WGS sequence"/>
</dbReference>
<dbReference type="InterPro" id="IPR036388">
    <property type="entry name" value="WH-like_DNA-bd_sf"/>
</dbReference>
<feature type="region of interest" description="Disordered" evidence="1">
    <location>
        <begin position="1"/>
        <end position="57"/>
    </location>
</feature>
<dbReference type="EMBL" id="JBHSFE010000029">
    <property type="protein sequence ID" value="MFC4612031.1"/>
    <property type="molecule type" value="Genomic_DNA"/>
</dbReference>
<accession>A0ABV9GGA3</accession>
<dbReference type="Gene3D" id="1.10.10.10">
    <property type="entry name" value="Winged helix-like DNA-binding domain superfamily/Winged helix DNA-binding domain"/>
    <property type="match status" value="1"/>
</dbReference>
<dbReference type="Pfam" id="PF03861">
    <property type="entry name" value="ANTAR"/>
    <property type="match status" value="1"/>
</dbReference>
<dbReference type="PROSITE" id="PS50921">
    <property type="entry name" value="ANTAR"/>
    <property type="match status" value="1"/>
</dbReference>
<evidence type="ECO:0000256" key="1">
    <source>
        <dbReference type="SAM" id="MobiDB-lite"/>
    </source>
</evidence>
<feature type="compositionally biased region" description="Basic and acidic residues" evidence="1">
    <location>
        <begin position="17"/>
        <end position="31"/>
    </location>
</feature>
<comment type="caution">
    <text evidence="3">The sequence shown here is derived from an EMBL/GenBank/DDBJ whole genome shotgun (WGS) entry which is preliminary data.</text>
</comment>
<gene>
    <name evidence="3" type="ORF">ACFO9E_30330</name>
</gene>
<organism evidence="3 4">
    <name type="scientific">Streptomyces maoxianensis</name>
    <dbReference type="NCBI Taxonomy" id="1459942"/>
    <lineage>
        <taxon>Bacteria</taxon>
        <taxon>Bacillati</taxon>
        <taxon>Actinomycetota</taxon>
        <taxon>Actinomycetes</taxon>
        <taxon>Kitasatosporales</taxon>
        <taxon>Streptomycetaceae</taxon>
        <taxon>Streptomyces</taxon>
    </lineage>
</organism>